<dbReference type="CDD" id="cd07516">
    <property type="entry name" value="HAD_Pase"/>
    <property type="match status" value="1"/>
</dbReference>
<dbReference type="Proteomes" id="UP001300383">
    <property type="component" value="Unassembled WGS sequence"/>
</dbReference>
<reference evidence="1 2" key="1">
    <citation type="submission" date="2023-05" db="EMBL/GenBank/DDBJ databases">
        <title>[ruminococcus] sp. nov., isolated from a pig farm feces dump.</title>
        <authorList>
            <person name="Chang Y.-H."/>
        </authorList>
    </citation>
    <scope>NUCLEOTIDE SEQUENCE [LARGE SCALE GENOMIC DNA]</scope>
    <source>
        <strain evidence="1 2">YH-rum2234</strain>
    </source>
</reference>
<accession>A0AAP4B6U6</accession>
<comment type="caution">
    <text evidence="1">The sequence shown here is derived from an EMBL/GenBank/DDBJ whole genome shotgun (WGS) entry which is preliminary data.</text>
</comment>
<dbReference type="GO" id="GO:0000287">
    <property type="term" value="F:magnesium ion binding"/>
    <property type="evidence" value="ECO:0007669"/>
    <property type="project" value="TreeGrafter"/>
</dbReference>
<dbReference type="InterPro" id="IPR000150">
    <property type="entry name" value="Cof"/>
</dbReference>
<dbReference type="SFLD" id="SFLDS00003">
    <property type="entry name" value="Haloacid_Dehalogenase"/>
    <property type="match status" value="1"/>
</dbReference>
<dbReference type="EMBL" id="JASGBQ010000001">
    <property type="protein sequence ID" value="MDI9240931.1"/>
    <property type="molecule type" value="Genomic_DNA"/>
</dbReference>
<evidence type="ECO:0000313" key="2">
    <source>
        <dbReference type="Proteomes" id="UP001300383"/>
    </source>
</evidence>
<dbReference type="PROSITE" id="PS01228">
    <property type="entry name" value="COF_1"/>
    <property type="match status" value="1"/>
</dbReference>
<dbReference type="GO" id="GO:0016791">
    <property type="term" value="F:phosphatase activity"/>
    <property type="evidence" value="ECO:0007669"/>
    <property type="project" value="TreeGrafter"/>
</dbReference>
<dbReference type="InterPro" id="IPR023214">
    <property type="entry name" value="HAD_sf"/>
</dbReference>
<dbReference type="SFLD" id="SFLDG01144">
    <property type="entry name" value="C2.B.4:_PGP_Like"/>
    <property type="match status" value="1"/>
</dbReference>
<keyword evidence="1" id="KW-0378">Hydrolase</keyword>
<dbReference type="InterPro" id="IPR036412">
    <property type="entry name" value="HAD-like_sf"/>
</dbReference>
<protein>
    <submittedName>
        <fullName evidence="1">Cof-type HAD-IIB family hydrolase</fullName>
        <ecNumber evidence="1">3.1.3.-</ecNumber>
    </submittedName>
</protein>
<dbReference type="AlphaFoldDB" id="A0AAP4B6U6"/>
<dbReference type="NCBIfam" id="TIGR01484">
    <property type="entry name" value="HAD-SF-IIB"/>
    <property type="match status" value="1"/>
</dbReference>
<sequence length="329" mass="36266">MADILADSSGDISGDRQLRTTVERQDEKHKKAGRFVEAVLSFWLTGIMPAKAPANGGFMKYRLLASDLDGTLVTDDKRVTGRTKRAVEAMTAKGGIMVLSSGRPSYGVWHVARELSLDREGGYILAYNGGELLDCRTGEVKFSVTIPKDRIPEIIGLSRQYKTAILTYEGEYIITESGDDIYVAGEARNVRMKIKEVPDMISYLTFPIVKLMMVGSEEQILKMEPVMREALGPEFSVFRSEAYHLEILPAGIDKGSGLLKTLDYLGIPREEAISCGDYDNDIPMNEAAGLGVAMANGCPEIKEKADYITLSNEQDGVALVIEKFMLEEE</sequence>
<proteinExistence type="predicted"/>
<dbReference type="Gene3D" id="3.30.1240.10">
    <property type="match status" value="1"/>
</dbReference>
<dbReference type="InterPro" id="IPR006379">
    <property type="entry name" value="HAD-SF_hydro_IIB"/>
</dbReference>
<dbReference type="Gene3D" id="3.40.50.1000">
    <property type="entry name" value="HAD superfamily/HAD-like"/>
    <property type="match status" value="1"/>
</dbReference>
<dbReference type="SUPFAM" id="SSF56784">
    <property type="entry name" value="HAD-like"/>
    <property type="match status" value="1"/>
</dbReference>
<dbReference type="GO" id="GO:0005829">
    <property type="term" value="C:cytosol"/>
    <property type="evidence" value="ECO:0007669"/>
    <property type="project" value="TreeGrafter"/>
</dbReference>
<name>A0AAP4B6U6_9FIRM</name>
<dbReference type="Pfam" id="PF08282">
    <property type="entry name" value="Hydrolase_3"/>
    <property type="match status" value="1"/>
</dbReference>
<dbReference type="PANTHER" id="PTHR10000:SF8">
    <property type="entry name" value="HAD SUPERFAMILY HYDROLASE-LIKE, TYPE 3"/>
    <property type="match status" value="1"/>
</dbReference>
<dbReference type="SFLD" id="SFLDG01140">
    <property type="entry name" value="C2.B:_Phosphomannomutase_and_P"/>
    <property type="match status" value="1"/>
</dbReference>
<dbReference type="NCBIfam" id="TIGR00099">
    <property type="entry name" value="Cof-subfamily"/>
    <property type="match status" value="1"/>
</dbReference>
<gene>
    <name evidence="1" type="ORF">QJ036_00370</name>
</gene>
<dbReference type="EC" id="3.1.3.-" evidence="1"/>
<dbReference type="PANTHER" id="PTHR10000">
    <property type="entry name" value="PHOSPHOSERINE PHOSPHATASE"/>
    <property type="match status" value="1"/>
</dbReference>
<evidence type="ECO:0000313" key="1">
    <source>
        <dbReference type="EMBL" id="MDI9240931.1"/>
    </source>
</evidence>
<keyword evidence="2" id="KW-1185">Reference proteome</keyword>
<organism evidence="1 2">
    <name type="scientific">Fusibacillus kribbianus</name>
    <dbReference type="NCBI Taxonomy" id="3044208"/>
    <lineage>
        <taxon>Bacteria</taxon>
        <taxon>Bacillati</taxon>
        <taxon>Bacillota</taxon>
        <taxon>Clostridia</taxon>
        <taxon>Lachnospirales</taxon>
        <taxon>Lachnospiraceae</taxon>
        <taxon>Fusibacillus</taxon>
    </lineage>
</organism>